<dbReference type="AlphaFoldDB" id="A0A7S1AMQ3"/>
<sequence>MAQASESEHTASSPAPATESNGAKAVGEERDAEGTTELLLNALAGPSHTQRVSGSSKSWTVPSRQASEGSNFMSPESFLGQWVDSQGNMIQVTSTDAYEVRLQATLSHPPRADIHLLVKPVMLGGGWQCGHSVLDPHWSSQAQLHWVTADGRVSVWIRPMERAGNAQDDSQPAVQGSQVAEAP</sequence>
<accession>A0A7S1AMQ3</accession>
<gene>
    <name evidence="2" type="ORF">NSCI0253_LOCUS33811</name>
</gene>
<feature type="region of interest" description="Disordered" evidence="1">
    <location>
        <begin position="162"/>
        <end position="183"/>
    </location>
</feature>
<evidence type="ECO:0000313" key="2">
    <source>
        <dbReference type="EMBL" id="CAD8859457.1"/>
    </source>
</evidence>
<name>A0A7S1AMQ3_NOCSC</name>
<feature type="compositionally biased region" description="Polar residues" evidence="1">
    <location>
        <begin position="167"/>
        <end position="183"/>
    </location>
</feature>
<evidence type="ECO:0000256" key="1">
    <source>
        <dbReference type="SAM" id="MobiDB-lite"/>
    </source>
</evidence>
<feature type="compositionally biased region" description="Polar residues" evidence="1">
    <location>
        <begin position="47"/>
        <end position="72"/>
    </location>
</feature>
<organism evidence="2">
    <name type="scientific">Noctiluca scintillans</name>
    <name type="common">Sea sparkle</name>
    <name type="synonym">Red tide dinoflagellate</name>
    <dbReference type="NCBI Taxonomy" id="2966"/>
    <lineage>
        <taxon>Eukaryota</taxon>
        <taxon>Sar</taxon>
        <taxon>Alveolata</taxon>
        <taxon>Dinophyceae</taxon>
        <taxon>Noctilucales</taxon>
        <taxon>Noctilucaceae</taxon>
        <taxon>Noctiluca</taxon>
    </lineage>
</organism>
<feature type="region of interest" description="Disordered" evidence="1">
    <location>
        <begin position="1"/>
        <end position="72"/>
    </location>
</feature>
<protein>
    <submittedName>
        <fullName evidence="2">Uncharacterized protein</fullName>
    </submittedName>
</protein>
<dbReference type="EMBL" id="HBFQ01047475">
    <property type="protein sequence ID" value="CAD8859457.1"/>
    <property type="molecule type" value="Transcribed_RNA"/>
</dbReference>
<feature type="compositionally biased region" description="Polar residues" evidence="1">
    <location>
        <begin position="10"/>
        <end position="21"/>
    </location>
</feature>
<proteinExistence type="predicted"/>
<reference evidence="2" key="1">
    <citation type="submission" date="2021-01" db="EMBL/GenBank/DDBJ databases">
        <authorList>
            <person name="Corre E."/>
            <person name="Pelletier E."/>
            <person name="Niang G."/>
            <person name="Scheremetjew M."/>
            <person name="Finn R."/>
            <person name="Kale V."/>
            <person name="Holt S."/>
            <person name="Cochrane G."/>
            <person name="Meng A."/>
            <person name="Brown T."/>
            <person name="Cohen L."/>
        </authorList>
    </citation>
    <scope>NUCLEOTIDE SEQUENCE</scope>
</reference>